<comment type="caution">
    <text evidence="6">The sequence shown here is derived from an EMBL/GenBank/DDBJ whole genome shotgun (WGS) entry which is preliminary data.</text>
</comment>
<dbReference type="EMBL" id="SLWO01000002">
    <property type="protein sequence ID" value="TCO28668.1"/>
    <property type="molecule type" value="Genomic_DNA"/>
</dbReference>
<dbReference type="RefSeq" id="WP_308424125.1">
    <property type="nucleotide sequence ID" value="NZ_BMJO01000003.1"/>
</dbReference>
<dbReference type="PROSITE" id="PS00600">
    <property type="entry name" value="AA_TRANSFER_CLASS_3"/>
    <property type="match status" value="1"/>
</dbReference>
<name>A0A4R2HJX8_9SPHI</name>
<dbReference type="CDD" id="cd00610">
    <property type="entry name" value="OAT_like"/>
    <property type="match status" value="1"/>
</dbReference>
<dbReference type="Proteomes" id="UP000295684">
    <property type="component" value="Unassembled WGS sequence"/>
</dbReference>
<dbReference type="GO" id="GO:0008483">
    <property type="term" value="F:transaminase activity"/>
    <property type="evidence" value="ECO:0007669"/>
    <property type="project" value="UniProtKB-KW"/>
</dbReference>
<accession>A0A4R2HJX8</accession>
<reference evidence="6 7" key="1">
    <citation type="submission" date="2019-03" db="EMBL/GenBank/DDBJ databases">
        <title>Genomic Encyclopedia of Type Strains, Phase IV (KMG-IV): sequencing the most valuable type-strain genomes for metagenomic binning, comparative biology and taxonomic classification.</title>
        <authorList>
            <person name="Goeker M."/>
        </authorList>
    </citation>
    <scope>NUCLEOTIDE SEQUENCE [LARGE SCALE GENOMIC DNA]</scope>
    <source>
        <strain evidence="6 7">DSM 103236</strain>
    </source>
</reference>
<gene>
    <name evidence="6" type="ORF">EV200_10285</name>
</gene>
<dbReference type="InterPro" id="IPR005814">
    <property type="entry name" value="Aminotrans_3"/>
</dbReference>
<protein>
    <submittedName>
        <fullName evidence="6">Acetylornithine/succinyldiaminopimelate/putresci ne aminotransferase</fullName>
    </submittedName>
</protein>
<comment type="cofactor">
    <cofactor evidence="1">
        <name>pyridoxal 5'-phosphate</name>
        <dbReference type="ChEBI" id="CHEBI:597326"/>
    </cofactor>
</comment>
<evidence type="ECO:0000256" key="5">
    <source>
        <dbReference type="RuleBase" id="RU003560"/>
    </source>
</evidence>
<keyword evidence="3 6" id="KW-0808">Transferase</keyword>
<evidence type="ECO:0000256" key="3">
    <source>
        <dbReference type="ARBA" id="ARBA00022679"/>
    </source>
</evidence>
<dbReference type="Gene3D" id="3.40.640.10">
    <property type="entry name" value="Type I PLP-dependent aspartate aminotransferase-like (Major domain)"/>
    <property type="match status" value="1"/>
</dbReference>
<dbReference type="AlphaFoldDB" id="A0A4R2HJX8"/>
<dbReference type="InterPro" id="IPR050103">
    <property type="entry name" value="Class-III_PLP-dep_AT"/>
</dbReference>
<dbReference type="InterPro" id="IPR015424">
    <property type="entry name" value="PyrdxlP-dep_Trfase"/>
</dbReference>
<dbReference type="Gene3D" id="3.90.1150.10">
    <property type="entry name" value="Aspartate Aminotransferase, domain 1"/>
    <property type="match status" value="1"/>
</dbReference>
<dbReference type="Pfam" id="PF00202">
    <property type="entry name" value="Aminotran_3"/>
    <property type="match status" value="1"/>
</dbReference>
<proteinExistence type="inferred from homology"/>
<evidence type="ECO:0000313" key="6">
    <source>
        <dbReference type="EMBL" id="TCO28668.1"/>
    </source>
</evidence>
<dbReference type="PANTHER" id="PTHR11986">
    <property type="entry name" value="AMINOTRANSFERASE CLASS III"/>
    <property type="match status" value="1"/>
</dbReference>
<organism evidence="6 7">
    <name type="scientific">Pedobacter psychrotolerans</name>
    <dbReference type="NCBI Taxonomy" id="1843235"/>
    <lineage>
        <taxon>Bacteria</taxon>
        <taxon>Pseudomonadati</taxon>
        <taxon>Bacteroidota</taxon>
        <taxon>Sphingobacteriia</taxon>
        <taxon>Sphingobacteriales</taxon>
        <taxon>Sphingobacteriaceae</taxon>
        <taxon>Pedobacter</taxon>
    </lineage>
</organism>
<sequence length="415" mass="45526">MQYAGLFVLKAIVFPYFCAMLTQRQLFLQHNAQTSPEPLMLEFVRAKGVYIYDSSDKKHLDLIAGIGVSNVGHCHPAVVKAIQEQAETYMHLMVYGEYVQTPQVNFAKALADILPESLSCTYFLNSGTEAVEGAMKLAKRYTGKKGFIACKNAYHGSTQGAESLMESDFYSSGYGPFLPHVSFIRHNNIADLTKITEEIAAVFIEPIQGEAGIRVADLDYMVALKAKCQETGTLLIFDEIQSGFGRSGKMFAFEHYNIVPDVLLLAKGIGGGMPIGAFISSLEIMSVLSHTPILGHMTTFGGHPVCCAAGLATLRTLVDNGIVEDVEEKGQLFKSLLKHPAIKEIRGKGLMLAVEFESFEVNKKIIDACILDGVLSDWFLHCSNSMRIAPPLIITKTEIEEACSIILKNINLVLE</sequence>
<keyword evidence="2 6" id="KW-0032">Aminotransferase</keyword>
<dbReference type="GO" id="GO:0030170">
    <property type="term" value="F:pyridoxal phosphate binding"/>
    <property type="evidence" value="ECO:0007669"/>
    <property type="project" value="InterPro"/>
</dbReference>
<evidence type="ECO:0000313" key="7">
    <source>
        <dbReference type="Proteomes" id="UP000295684"/>
    </source>
</evidence>
<dbReference type="InterPro" id="IPR015421">
    <property type="entry name" value="PyrdxlP-dep_Trfase_major"/>
</dbReference>
<dbReference type="PANTHER" id="PTHR11986:SF79">
    <property type="entry name" value="ACETYLORNITHINE AMINOTRANSFERASE, MITOCHONDRIAL"/>
    <property type="match status" value="1"/>
</dbReference>
<keyword evidence="4 5" id="KW-0663">Pyridoxal phosphate</keyword>
<dbReference type="GO" id="GO:0042802">
    <property type="term" value="F:identical protein binding"/>
    <property type="evidence" value="ECO:0007669"/>
    <property type="project" value="TreeGrafter"/>
</dbReference>
<dbReference type="FunFam" id="3.40.640.10:FF:000004">
    <property type="entry name" value="Acetylornithine aminotransferase"/>
    <property type="match status" value="1"/>
</dbReference>
<evidence type="ECO:0000256" key="4">
    <source>
        <dbReference type="ARBA" id="ARBA00022898"/>
    </source>
</evidence>
<dbReference type="PIRSF" id="PIRSF000521">
    <property type="entry name" value="Transaminase_4ab_Lys_Orn"/>
    <property type="match status" value="1"/>
</dbReference>
<comment type="similarity">
    <text evidence="5">Belongs to the class-III pyridoxal-phosphate-dependent aminotransferase family.</text>
</comment>
<evidence type="ECO:0000256" key="1">
    <source>
        <dbReference type="ARBA" id="ARBA00001933"/>
    </source>
</evidence>
<evidence type="ECO:0000256" key="2">
    <source>
        <dbReference type="ARBA" id="ARBA00022576"/>
    </source>
</evidence>
<dbReference type="InterPro" id="IPR049704">
    <property type="entry name" value="Aminotrans_3_PPA_site"/>
</dbReference>
<dbReference type="InterPro" id="IPR015422">
    <property type="entry name" value="PyrdxlP-dep_Trfase_small"/>
</dbReference>
<dbReference type="SUPFAM" id="SSF53383">
    <property type="entry name" value="PLP-dependent transferases"/>
    <property type="match status" value="1"/>
</dbReference>